<dbReference type="Proteomes" id="UP001208656">
    <property type="component" value="Unassembled WGS sequence"/>
</dbReference>
<feature type="transmembrane region" description="Helical" evidence="1">
    <location>
        <begin position="98"/>
        <end position="122"/>
    </location>
</feature>
<comment type="caution">
    <text evidence="2">The sequence shown here is derived from an EMBL/GenBank/DDBJ whole genome shotgun (WGS) entry which is preliminary data.</text>
</comment>
<dbReference type="Pfam" id="PF09991">
    <property type="entry name" value="DUF2232"/>
    <property type="match status" value="1"/>
</dbReference>
<feature type="transmembrane region" description="Helical" evidence="1">
    <location>
        <begin position="53"/>
        <end position="86"/>
    </location>
</feature>
<dbReference type="PANTHER" id="PTHR41324:SF1">
    <property type="entry name" value="DUF2232 DOMAIN-CONTAINING PROTEIN"/>
    <property type="match status" value="1"/>
</dbReference>
<evidence type="ECO:0000256" key="1">
    <source>
        <dbReference type="SAM" id="Phobius"/>
    </source>
</evidence>
<dbReference type="InterPro" id="IPR018710">
    <property type="entry name" value="DUF2232"/>
</dbReference>
<keyword evidence="1" id="KW-0812">Transmembrane</keyword>
<evidence type="ECO:0000313" key="3">
    <source>
        <dbReference type="Proteomes" id="UP001208656"/>
    </source>
</evidence>
<keyword evidence="1" id="KW-1133">Transmembrane helix</keyword>
<feature type="transmembrane region" description="Helical" evidence="1">
    <location>
        <begin position="166"/>
        <end position="193"/>
    </location>
</feature>
<gene>
    <name evidence="2" type="ORF">OEV82_05240</name>
</gene>
<feature type="transmembrane region" description="Helical" evidence="1">
    <location>
        <begin position="237"/>
        <end position="263"/>
    </location>
</feature>
<dbReference type="RefSeq" id="WP_263061255.1">
    <property type="nucleotide sequence ID" value="NZ_JAOUSE010000009.1"/>
</dbReference>
<organism evidence="2 3">
    <name type="scientific">Pallidibacillus thermolactis</name>
    <dbReference type="NCBI Taxonomy" id="251051"/>
    <lineage>
        <taxon>Bacteria</taxon>
        <taxon>Bacillati</taxon>
        <taxon>Bacillota</taxon>
        <taxon>Bacilli</taxon>
        <taxon>Bacillales</taxon>
        <taxon>Bacillaceae</taxon>
        <taxon>Pallidibacillus</taxon>
    </lineage>
</organism>
<keyword evidence="1" id="KW-0472">Membrane</keyword>
<protein>
    <submittedName>
        <fullName evidence="2">YybS family protein</fullName>
    </submittedName>
</protein>
<dbReference type="PANTHER" id="PTHR41324">
    <property type="entry name" value="MEMBRANE PROTEIN-RELATED"/>
    <property type="match status" value="1"/>
</dbReference>
<feature type="transmembrane region" description="Helical" evidence="1">
    <location>
        <begin position="12"/>
        <end position="41"/>
    </location>
</feature>
<dbReference type="EMBL" id="JAOUSE010000009">
    <property type="protein sequence ID" value="MCU9593854.1"/>
    <property type="molecule type" value="Genomic_DNA"/>
</dbReference>
<evidence type="ECO:0000313" key="2">
    <source>
        <dbReference type="EMBL" id="MCU9593854.1"/>
    </source>
</evidence>
<feature type="transmembrane region" description="Helical" evidence="1">
    <location>
        <begin position="275"/>
        <end position="297"/>
    </location>
</feature>
<feature type="transmembrane region" description="Helical" evidence="1">
    <location>
        <begin position="214"/>
        <end position="231"/>
    </location>
</feature>
<sequence>MQTNKLTEGAILLAVYVILLILFLYLPLFWMVIAFVLALPFTYYTAKYNWKNGLFFFIGAVTLTLIVGNLVALPVTFLYGLVGIVFGWCLHEKRDRFITYSATTLTFLTCTVLLYVFSILLFKINFITEAIELTKATFEQTLAMMEETGQDVSVFEDSFSLLEQQIITLIPSMFILTSGIIVFLIQSISYPILKRLGFHVPKAKPFRNLKLPRSLIWYYLIAILISLFIPADKGEFLYNVFANLLFILQFLFVIQGISFLFYLSFEKGVKRIWPIIGTILIIISPLFNTLARILGIIDLGFDLRQRIKKKS</sequence>
<keyword evidence="3" id="KW-1185">Reference proteome</keyword>
<name>A0ABT2WDV2_9BACI</name>
<accession>A0ABT2WDV2</accession>
<reference evidence="2 3" key="1">
    <citation type="submission" date="2022-10" db="EMBL/GenBank/DDBJ databases">
        <title>Description of Fervidibacillus gen. nov. in the family Fervidibacillaceae fam. nov. with two species, Fervidibacillus albus sp. nov., and Fervidibacillus halotolerans sp. nov., isolated from tidal flat sediments.</title>
        <authorList>
            <person name="Kwon K.K."/>
            <person name="Yang S.-H."/>
        </authorList>
    </citation>
    <scope>NUCLEOTIDE SEQUENCE [LARGE SCALE GENOMIC DNA]</scope>
    <source>
        <strain evidence="2 3">DSM 23332</strain>
    </source>
</reference>
<proteinExistence type="predicted"/>